<sequence length="161" mass="18165">MNDKQKEGMRVLMREVGVEDNEEAVKIAKIGVGIGLVGLIFGLAAIGMVLQSNGLVEEVVDTIVLMGDVQNNHVNLTMQDNQRIDRLEEEVFEKEESLIKITNDTIEYYDLEYLVVRENMSGNVMIFGDFNADGSHVEWDSSVMYSVLEDTNESITIRMEK</sequence>
<keyword evidence="1" id="KW-0472">Membrane</keyword>
<accession>A0A1H9Y3W8</accession>
<feature type="transmembrane region" description="Helical" evidence="1">
    <location>
        <begin position="30"/>
        <end position="50"/>
    </location>
</feature>
<keyword evidence="3" id="KW-1185">Reference proteome</keyword>
<keyword evidence="1" id="KW-1133">Transmembrane helix</keyword>
<reference evidence="3" key="1">
    <citation type="submission" date="2016-10" db="EMBL/GenBank/DDBJ databases">
        <authorList>
            <person name="Varghese N."/>
            <person name="Submissions S."/>
        </authorList>
    </citation>
    <scope>NUCLEOTIDE SEQUENCE [LARGE SCALE GENOMIC DNA]</scope>
    <source>
        <strain evidence="3">SLH 33</strain>
    </source>
</reference>
<proteinExistence type="predicted"/>
<evidence type="ECO:0000313" key="2">
    <source>
        <dbReference type="EMBL" id="SES63052.1"/>
    </source>
</evidence>
<evidence type="ECO:0000256" key="1">
    <source>
        <dbReference type="SAM" id="Phobius"/>
    </source>
</evidence>
<dbReference type="Proteomes" id="UP000243338">
    <property type="component" value="Unassembled WGS sequence"/>
</dbReference>
<dbReference type="RefSeq" id="WP_091688137.1">
    <property type="nucleotide sequence ID" value="NZ_CAAGSJ010000004.1"/>
</dbReference>
<dbReference type="EMBL" id="FOHQ01000001">
    <property type="protein sequence ID" value="SES63052.1"/>
    <property type="molecule type" value="Genomic_DNA"/>
</dbReference>
<dbReference type="AlphaFoldDB" id="A0A1H9Y3W8"/>
<protein>
    <submittedName>
        <fullName evidence="2">Uncharacterized protein</fullName>
    </submittedName>
</protein>
<name>A0A1H9Y3W8_9EURY</name>
<keyword evidence="1" id="KW-0812">Transmembrane</keyword>
<organism evidence="2 3">
    <name type="scientific">Methanococcoides vulcani</name>
    <dbReference type="NCBI Taxonomy" id="1353158"/>
    <lineage>
        <taxon>Archaea</taxon>
        <taxon>Methanobacteriati</taxon>
        <taxon>Methanobacteriota</taxon>
        <taxon>Stenosarchaea group</taxon>
        <taxon>Methanomicrobia</taxon>
        <taxon>Methanosarcinales</taxon>
        <taxon>Methanosarcinaceae</taxon>
        <taxon>Methanococcoides</taxon>
    </lineage>
</organism>
<evidence type="ECO:0000313" key="3">
    <source>
        <dbReference type="Proteomes" id="UP000243338"/>
    </source>
</evidence>
<dbReference type="STRING" id="1353158.SAMN04488587_0180"/>
<gene>
    <name evidence="2" type="ORF">SAMN04488587_0180</name>
</gene>